<dbReference type="GO" id="GO:0015074">
    <property type="term" value="P:DNA integration"/>
    <property type="evidence" value="ECO:0007669"/>
    <property type="project" value="UniProtKB-KW"/>
</dbReference>
<comment type="caution">
    <text evidence="6">The sequence shown here is derived from an EMBL/GenBank/DDBJ whole genome shotgun (WGS) entry which is preliminary data.</text>
</comment>
<evidence type="ECO:0000256" key="1">
    <source>
        <dbReference type="ARBA" id="ARBA00008857"/>
    </source>
</evidence>
<dbReference type="InterPro" id="IPR002104">
    <property type="entry name" value="Integrase_catalytic"/>
</dbReference>
<protein>
    <submittedName>
        <fullName evidence="6">Site-specific integrase</fullName>
    </submittedName>
</protein>
<dbReference type="PANTHER" id="PTHR30349:SF64">
    <property type="entry name" value="PROPHAGE INTEGRASE INTD-RELATED"/>
    <property type="match status" value="1"/>
</dbReference>
<evidence type="ECO:0000256" key="2">
    <source>
        <dbReference type="ARBA" id="ARBA00022908"/>
    </source>
</evidence>
<dbReference type="SUPFAM" id="SSF56349">
    <property type="entry name" value="DNA breaking-rejoining enzymes"/>
    <property type="match status" value="1"/>
</dbReference>
<dbReference type="InterPro" id="IPR028259">
    <property type="entry name" value="AP2-like_int_N"/>
</dbReference>
<dbReference type="InterPro" id="IPR050090">
    <property type="entry name" value="Tyrosine_recombinase_XerCD"/>
</dbReference>
<dbReference type="AlphaFoldDB" id="A0A3A3GQ38"/>
<proteinExistence type="inferred from homology"/>
<keyword evidence="3" id="KW-0238">DNA-binding</keyword>
<dbReference type="PROSITE" id="PS51898">
    <property type="entry name" value="TYR_RECOMBINASE"/>
    <property type="match status" value="1"/>
</dbReference>
<dbReference type="GO" id="GO:0003677">
    <property type="term" value="F:DNA binding"/>
    <property type="evidence" value="ECO:0007669"/>
    <property type="project" value="UniProtKB-KW"/>
</dbReference>
<dbReference type="RefSeq" id="WP_119790130.1">
    <property type="nucleotide sequence ID" value="NZ_QYZD01000001.1"/>
</dbReference>
<gene>
    <name evidence="6" type="ORF">DQX05_01105</name>
</gene>
<dbReference type="CDD" id="cd01189">
    <property type="entry name" value="INT_ICEBs1_C_like"/>
    <property type="match status" value="1"/>
</dbReference>
<organism evidence="6 7">
    <name type="scientific">Paenibacillus thiaminolyticus</name>
    <name type="common">Bacillus thiaminolyticus</name>
    <dbReference type="NCBI Taxonomy" id="49283"/>
    <lineage>
        <taxon>Bacteria</taxon>
        <taxon>Bacillati</taxon>
        <taxon>Bacillota</taxon>
        <taxon>Bacilli</taxon>
        <taxon>Bacillales</taxon>
        <taxon>Paenibacillaceae</taxon>
        <taxon>Paenibacillus</taxon>
    </lineage>
</organism>
<evidence type="ECO:0000256" key="3">
    <source>
        <dbReference type="ARBA" id="ARBA00023125"/>
    </source>
</evidence>
<sequence>MRGHIASKWGKYYIVVDMTDENGKRKKKWFSGPNKSGFLRKKDAEKALPEILNSINKGTYIEPSKETFGTIMEEWLRDKKTEVKHGTWKSYQWLVETHIVPKLGNIQVIKLRPEHLHEFYHKTLLNKCNLSVGSIKKAHVLILDALNRAVQWGKIAQNVATVVKLPQGKKAKFQVWNEEQLRIFLETAADDQYFMAFELAASTGMRKSEILGLAREDIDLTTKIASVRQAYTLAEDGYDLDDTKNDSSVRSIALFPKTVELLERHLRKQRAEQNALKHLYDDHGLVIQTAKGTPVNQRNLMRNYYRIIKKIQKACPDFPKIRFHDLRHTHATLLLKAGIHPKIVQERLGHSSINVTLDTYSHVLPNLQEAVLRNVGDSITGQQIEEKKPLYLDKG</sequence>
<reference evidence="6 7" key="1">
    <citation type="submission" date="2018-09" db="EMBL/GenBank/DDBJ databases">
        <title>Paenibacillus SK2017-BO5.</title>
        <authorList>
            <person name="Piskunova J.V."/>
            <person name="Dubiley S.A."/>
            <person name="Severinov K.V."/>
        </authorList>
    </citation>
    <scope>NUCLEOTIDE SEQUENCE [LARGE SCALE GENOMIC DNA]</scope>
    <source>
        <strain evidence="6 7">BO5</strain>
    </source>
</reference>
<dbReference type="Pfam" id="PF00589">
    <property type="entry name" value="Phage_integrase"/>
    <property type="match status" value="1"/>
</dbReference>
<name>A0A3A3GQ38_PANTH</name>
<dbReference type="Pfam" id="PF14657">
    <property type="entry name" value="Arm-DNA-bind_4"/>
    <property type="match status" value="1"/>
</dbReference>
<evidence type="ECO:0000256" key="4">
    <source>
        <dbReference type="ARBA" id="ARBA00023172"/>
    </source>
</evidence>
<dbReference type="Gene3D" id="1.10.443.10">
    <property type="entry name" value="Intergrase catalytic core"/>
    <property type="match status" value="1"/>
</dbReference>
<accession>A0A3A3GQ38</accession>
<evidence type="ECO:0000313" key="7">
    <source>
        <dbReference type="Proteomes" id="UP000266177"/>
    </source>
</evidence>
<dbReference type="Proteomes" id="UP000266177">
    <property type="component" value="Unassembled WGS sequence"/>
</dbReference>
<dbReference type="Pfam" id="PF14659">
    <property type="entry name" value="Phage_int_SAM_3"/>
    <property type="match status" value="1"/>
</dbReference>
<dbReference type="OrthoDB" id="9803188at2"/>
<dbReference type="InterPro" id="IPR010998">
    <property type="entry name" value="Integrase_recombinase_N"/>
</dbReference>
<dbReference type="Gene3D" id="1.10.150.130">
    <property type="match status" value="1"/>
</dbReference>
<dbReference type="InterPro" id="IPR011010">
    <property type="entry name" value="DNA_brk_join_enz"/>
</dbReference>
<dbReference type="InterPro" id="IPR004107">
    <property type="entry name" value="Integrase_SAM-like_N"/>
</dbReference>
<feature type="domain" description="Tyr recombinase" evidence="5">
    <location>
        <begin position="171"/>
        <end position="373"/>
    </location>
</feature>
<comment type="similarity">
    <text evidence="1">Belongs to the 'phage' integrase family.</text>
</comment>
<keyword evidence="2" id="KW-0229">DNA integration</keyword>
<evidence type="ECO:0000259" key="5">
    <source>
        <dbReference type="PROSITE" id="PS51898"/>
    </source>
</evidence>
<dbReference type="EMBL" id="QYZD01000001">
    <property type="protein sequence ID" value="RJG26661.1"/>
    <property type="molecule type" value="Genomic_DNA"/>
</dbReference>
<keyword evidence="4" id="KW-0233">DNA recombination</keyword>
<dbReference type="PANTHER" id="PTHR30349">
    <property type="entry name" value="PHAGE INTEGRASE-RELATED"/>
    <property type="match status" value="1"/>
</dbReference>
<dbReference type="InterPro" id="IPR013762">
    <property type="entry name" value="Integrase-like_cat_sf"/>
</dbReference>
<dbReference type="GO" id="GO:0006310">
    <property type="term" value="P:DNA recombination"/>
    <property type="evidence" value="ECO:0007669"/>
    <property type="project" value="UniProtKB-KW"/>
</dbReference>
<evidence type="ECO:0000313" key="6">
    <source>
        <dbReference type="EMBL" id="RJG26661.1"/>
    </source>
</evidence>